<dbReference type="InterPro" id="IPR045595">
    <property type="entry name" value="SufBD_N"/>
</dbReference>
<dbReference type="GO" id="GO:0016226">
    <property type="term" value="P:iron-sulfur cluster assembly"/>
    <property type="evidence" value="ECO:0007669"/>
    <property type="project" value="InterPro"/>
</dbReference>
<reference evidence="4" key="1">
    <citation type="submission" date="2009-01" db="EMBL/GenBank/DDBJ databases">
        <title>Complete sequence of Anaeromyxobacter dehalogenans 2CP-1.</title>
        <authorList>
            <consortium name="US DOE Joint Genome Institute"/>
            <person name="Lucas S."/>
            <person name="Copeland A."/>
            <person name="Lapidus A."/>
            <person name="Glavina del Rio T."/>
            <person name="Dalin E."/>
            <person name="Tice H."/>
            <person name="Bruce D."/>
            <person name="Goodwin L."/>
            <person name="Pitluck S."/>
            <person name="Saunders E."/>
            <person name="Brettin T."/>
            <person name="Detter J.C."/>
            <person name="Han C."/>
            <person name="Larimer F."/>
            <person name="Land M."/>
            <person name="Hauser L."/>
            <person name="Kyrpides N."/>
            <person name="Ovchinnikova G."/>
            <person name="Beliaev A.S."/>
            <person name="Richardson P."/>
        </authorList>
    </citation>
    <scope>NUCLEOTIDE SEQUENCE</scope>
    <source>
        <strain evidence="4">2CP-1</strain>
    </source>
</reference>
<dbReference type="Pfam" id="PF19295">
    <property type="entry name" value="SufBD_N"/>
    <property type="match status" value="1"/>
</dbReference>
<evidence type="ECO:0000313" key="5">
    <source>
        <dbReference type="Proteomes" id="UP000007089"/>
    </source>
</evidence>
<dbReference type="InterPro" id="IPR011542">
    <property type="entry name" value="SUF_FeS_clus_asmbl_SufD"/>
</dbReference>
<keyword evidence="5" id="KW-1185">Reference proteome</keyword>
<dbReference type="SUPFAM" id="SSF101960">
    <property type="entry name" value="Stabilizer of iron transporter SufD"/>
    <property type="match status" value="1"/>
</dbReference>
<accession>B8JEC1</accession>
<dbReference type="Proteomes" id="UP000007089">
    <property type="component" value="Chromosome"/>
</dbReference>
<organism evidence="4 5">
    <name type="scientific">Anaeromyxobacter dehalogenans (strain ATCC BAA-258 / DSM 21875 / 2CP-1)</name>
    <dbReference type="NCBI Taxonomy" id="455488"/>
    <lineage>
        <taxon>Bacteria</taxon>
        <taxon>Pseudomonadati</taxon>
        <taxon>Myxococcota</taxon>
        <taxon>Myxococcia</taxon>
        <taxon>Myxococcales</taxon>
        <taxon>Cystobacterineae</taxon>
        <taxon>Anaeromyxobacteraceae</taxon>
        <taxon>Anaeromyxobacter</taxon>
    </lineage>
</organism>
<dbReference type="InterPro" id="IPR055346">
    <property type="entry name" value="Fe-S_cluster_assembly_SufBD"/>
</dbReference>
<dbReference type="EMBL" id="CP001359">
    <property type="protein sequence ID" value="ACL64247.1"/>
    <property type="molecule type" value="Genomic_DNA"/>
</dbReference>
<dbReference type="NCBIfam" id="TIGR01981">
    <property type="entry name" value="sufD"/>
    <property type="match status" value="1"/>
</dbReference>
<protein>
    <submittedName>
        <fullName evidence="4">FeS assembly protein SufD</fullName>
    </submittedName>
</protein>
<gene>
    <name evidence="4" type="ordered locus">A2cp1_0895</name>
</gene>
<evidence type="ECO:0000256" key="1">
    <source>
        <dbReference type="ARBA" id="ARBA00043967"/>
    </source>
</evidence>
<feature type="domain" description="SUF system FeS cluster assembly SufBD N-terminal" evidence="3">
    <location>
        <begin position="87"/>
        <end position="164"/>
    </location>
</feature>
<dbReference type="KEGG" id="acp:A2cp1_0895"/>
<dbReference type="InterPro" id="IPR037284">
    <property type="entry name" value="SUF_FeS_clus_asmbl_SufBD_sf"/>
</dbReference>
<dbReference type="InterPro" id="IPR000825">
    <property type="entry name" value="SUF_FeS_clus_asmbl_SufBD_core"/>
</dbReference>
<sequence length="437" mass="45588">MTPAEQSLAAAFRGGAGEPAWLADARAGALAAFRAAGLPTPRHEDWRFTSLAALSTLSLAPAPDDGEGPARALLAGRPAPEGARLVFENGRFRRELSSGAPLPAGAVLGSLADALRHAPEAVRPHLGRLARVDGLAFTALNGALLEDGAFLLLPPGARVEAPIELVFATGAAGRAVAVHPRVLVVAGEGARATLAEVHLGTSDTYLANSVTELVLGEGAEIEHLRLQDEGARAFHVSALFAEQAARSRLTAHGLALGGQLARSEVRARLAGEGAELAVSGLYMADGARTTDAFTWVEHAVPRCTTTETYKGILDGRARGVFAGRIVVQPGAQKTSARQMNSNLLLSDDAIVDTKPQLEIFADDVKCGHGGTVGQLDEAALFYLRSRGVEEAEARSLLIWAFAAEMVDLVRPAGLHARARELVAARLPAGRKVLEAAA</sequence>
<feature type="domain" description="SUF system FeS cluster assembly SufBD core" evidence="2">
    <location>
        <begin position="174"/>
        <end position="401"/>
    </location>
</feature>
<name>B8JEC1_ANAD2</name>
<proteinExistence type="inferred from homology"/>
<evidence type="ECO:0000259" key="3">
    <source>
        <dbReference type="Pfam" id="PF19295"/>
    </source>
</evidence>
<evidence type="ECO:0000313" key="4">
    <source>
        <dbReference type="EMBL" id="ACL64247.1"/>
    </source>
</evidence>
<evidence type="ECO:0000259" key="2">
    <source>
        <dbReference type="Pfam" id="PF01458"/>
    </source>
</evidence>
<dbReference type="RefSeq" id="WP_012632253.1">
    <property type="nucleotide sequence ID" value="NC_011891.1"/>
</dbReference>
<dbReference type="Pfam" id="PF01458">
    <property type="entry name" value="SUFBD_core"/>
    <property type="match status" value="1"/>
</dbReference>
<comment type="similarity">
    <text evidence="1">Belongs to the iron-sulfur cluster assembly SufBD family.</text>
</comment>
<dbReference type="HOGENOM" id="CLU_026231_5_2_7"/>
<dbReference type="PANTHER" id="PTHR43575">
    <property type="entry name" value="PROTEIN ABCI7, CHLOROPLASTIC"/>
    <property type="match status" value="1"/>
</dbReference>
<dbReference type="PANTHER" id="PTHR43575:SF1">
    <property type="entry name" value="PROTEIN ABCI7, CHLOROPLASTIC"/>
    <property type="match status" value="1"/>
</dbReference>
<dbReference type="AlphaFoldDB" id="B8JEC1"/>